<evidence type="ECO:0000313" key="3">
    <source>
        <dbReference type="Proteomes" id="UP001175226"/>
    </source>
</evidence>
<evidence type="ECO:0000313" key="2">
    <source>
        <dbReference type="EMBL" id="KAK0435260.1"/>
    </source>
</evidence>
<dbReference type="Proteomes" id="UP001175226">
    <property type="component" value="Unassembled WGS sequence"/>
</dbReference>
<proteinExistence type="predicted"/>
<sequence length="233" mass="25845">MSPPAGTLQATTPSSSTLALPRTPPSFDTASGRHGTSDPNAPPAHDASLRPPRIVAHPQIAYEPASKPAFQKVSILVEIDSVERFNIEIVRKDGILTVEDILTWAQKVLRERLEPRVMGGCYKEKCSLRWSKCEGRRRGTQQVEDALEEGEVQSIVAEFEKKQIEDVVHMSIETPIAWAMDRSKDSCCESDGKSQEPASDLERVGQVDPVGRSKSKTSIRYHNGWRVSELLRA</sequence>
<feature type="region of interest" description="Disordered" evidence="1">
    <location>
        <begin position="185"/>
        <end position="218"/>
    </location>
</feature>
<keyword evidence="3" id="KW-1185">Reference proteome</keyword>
<evidence type="ECO:0000256" key="1">
    <source>
        <dbReference type="SAM" id="MobiDB-lite"/>
    </source>
</evidence>
<organism evidence="2 3">
    <name type="scientific">Armillaria borealis</name>
    <dbReference type="NCBI Taxonomy" id="47425"/>
    <lineage>
        <taxon>Eukaryota</taxon>
        <taxon>Fungi</taxon>
        <taxon>Dikarya</taxon>
        <taxon>Basidiomycota</taxon>
        <taxon>Agaricomycotina</taxon>
        <taxon>Agaricomycetes</taxon>
        <taxon>Agaricomycetidae</taxon>
        <taxon>Agaricales</taxon>
        <taxon>Marasmiineae</taxon>
        <taxon>Physalacriaceae</taxon>
        <taxon>Armillaria</taxon>
    </lineage>
</organism>
<feature type="compositionally biased region" description="Polar residues" evidence="1">
    <location>
        <begin position="8"/>
        <end position="18"/>
    </location>
</feature>
<comment type="caution">
    <text evidence="2">The sequence shown here is derived from an EMBL/GenBank/DDBJ whole genome shotgun (WGS) entry which is preliminary data.</text>
</comment>
<name>A0AA39MJ22_9AGAR</name>
<protein>
    <submittedName>
        <fullName evidence="2">Uncharacterized protein</fullName>
    </submittedName>
</protein>
<dbReference type="AlphaFoldDB" id="A0AA39MJ22"/>
<accession>A0AA39MJ22</accession>
<reference evidence="2" key="1">
    <citation type="submission" date="2023-06" db="EMBL/GenBank/DDBJ databases">
        <authorList>
            <consortium name="Lawrence Berkeley National Laboratory"/>
            <person name="Ahrendt S."/>
            <person name="Sahu N."/>
            <person name="Indic B."/>
            <person name="Wong-Bajracharya J."/>
            <person name="Merenyi Z."/>
            <person name="Ke H.-M."/>
            <person name="Monk M."/>
            <person name="Kocsube S."/>
            <person name="Drula E."/>
            <person name="Lipzen A."/>
            <person name="Balint B."/>
            <person name="Henrissat B."/>
            <person name="Andreopoulos B."/>
            <person name="Martin F.M."/>
            <person name="Harder C.B."/>
            <person name="Rigling D."/>
            <person name="Ford K.L."/>
            <person name="Foster G.D."/>
            <person name="Pangilinan J."/>
            <person name="Papanicolaou A."/>
            <person name="Barry K."/>
            <person name="LaButti K."/>
            <person name="Viragh M."/>
            <person name="Koriabine M."/>
            <person name="Yan M."/>
            <person name="Riley R."/>
            <person name="Champramary S."/>
            <person name="Plett K.L."/>
            <person name="Tsai I.J."/>
            <person name="Slot J."/>
            <person name="Sipos G."/>
            <person name="Plett J."/>
            <person name="Nagy L.G."/>
            <person name="Grigoriev I.V."/>
        </authorList>
    </citation>
    <scope>NUCLEOTIDE SEQUENCE</scope>
    <source>
        <strain evidence="2">FPL87.14</strain>
    </source>
</reference>
<feature type="compositionally biased region" description="Basic and acidic residues" evidence="1">
    <location>
        <begin position="185"/>
        <end position="205"/>
    </location>
</feature>
<feature type="region of interest" description="Disordered" evidence="1">
    <location>
        <begin position="1"/>
        <end position="50"/>
    </location>
</feature>
<dbReference type="EMBL" id="JAUEPT010000064">
    <property type="protein sequence ID" value="KAK0435260.1"/>
    <property type="molecule type" value="Genomic_DNA"/>
</dbReference>
<gene>
    <name evidence="2" type="ORF">EV421DRAFT_1740315</name>
</gene>